<gene>
    <name evidence="4" type="ORF">PFR001_LOCUS3221</name>
</gene>
<evidence type="ECO:0000313" key="4">
    <source>
        <dbReference type="EMBL" id="CAH0487689.1"/>
    </source>
</evidence>
<dbReference type="PANTHER" id="PTHR42854">
    <property type="entry name" value="EUKARYOTIC TRANSLATION INITIATION FACTOR 2 SUBUNIT 3 FAMILY MEMBER"/>
    <property type="match status" value="1"/>
</dbReference>
<name>A0ABN8C2Y5_9STRA</name>
<keyword evidence="1" id="KW-0547">Nucleotide-binding</keyword>
<dbReference type="InterPro" id="IPR027417">
    <property type="entry name" value="P-loop_NTPase"/>
</dbReference>
<evidence type="ECO:0000256" key="2">
    <source>
        <dbReference type="ARBA" id="ARBA00022917"/>
    </source>
</evidence>
<accession>A0ABN8C2Y5</accession>
<dbReference type="PANTHER" id="PTHR42854:SF3">
    <property type="entry name" value="EUKARYOTIC TRANSLATION INITIATION FACTOR 2 SUBUNIT 3-RELATED"/>
    <property type="match status" value="1"/>
</dbReference>
<dbReference type="InterPro" id="IPR050543">
    <property type="entry name" value="eIF2G"/>
</dbReference>
<dbReference type="EMBL" id="CAKLBC010000685">
    <property type="protein sequence ID" value="CAH0487689.1"/>
    <property type="molecule type" value="Genomic_DNA"/>
</dbReference>
<sequence>MDAALLTTGCNEVCTQSQTPEHLFSAIEIMRLQNINTLQNKVDRVKDDATVAQHEKMTKFVAATAPSAPRLPLFRPWSSTIWTWLEKLTENVMQVAQRLSKQCLSCVAGRPWN</sequence>
<protein>
    <submittedName>
        <fullName evidence="4">Uncharacterized protein</fullName>
    </submittedName>
</protein>
<evidence type="ECO:0000313" key="5">
    <source>
        <dbReference type="Proteomes" id="UP001157938"/>
    </source>
</evidence>
<organism evidence="4 5">
    <name type="scientific">Peronospora farinosa</name>
    <dbReference type="NCBI Taxonomy" id="134698"/>
    <lineage>
        <taxon>Eukaryota</taxon>
        <taxon>Sar</taxon>
        <taxon>Stramenopiles</taxon>
        <taxon>Oomycota</taxon>
        <taxon>Peronosporomycetes</taxon>
        <taxon>Peronosporales</taxon>
        <taxon>Peronosporaceae</taxon>
        <taxon>Peronospora</taxon>
    </lineage>
</organism>
<comment type="caution">
    <text evidence="4">The sequence shown here is derived from an EMBL/GenBank/DDBJ whole genome shotgun (WGS) entry which is preliminary data.</text>
</comment>
<proteinExistence type="predicted"/>
<keyword evidence="3" id="KW-0342">GTP-binding</keyword>
<evidence type="ECO:0000256" key="1">
    <source>
        <dbReference type="ARBA" id="ARBA00022741"/>
    </source>
</evidence>
<keyword evidence="5" id="KW-1185">Reference proteome</keyword>
<dbReference type="Gene3D" id="3.40.50.300">
    <property type="entry name" value="P-loop containing nucleotide triphosphate hydrolases"/>
    <property type="match status" value="1"/>
</dbReference>
<dbReference type="Proteomes" id="UP001157938">
    <property type="component" value="Unassembled WGS sequence"/>
</dbReference>
<keyword evidence="2" id="KW-0648">Protein biosynthesis</keyword>
<reference evidence="4 5" key="1">
    <citation type="submission" date="2021-11" db="EMBL/GenBank/DDBJ databases">
        <authorList>
            <person name="Islam A."/>
            <person name="Islam S."/>
            <person name="Flora M.S."/>
            <person name="Rahman M."/>
            <person name="Ziaur R.M."/>
            <person name="Epstein J.H."/>
            <person name="Hassan M."/>
            <person name="Klassen M."/>
            <person name="Woodard K."/>
            <person name="Webb A."/>
            <person name="Webby R.J."/>
            <person name="El Zowalaty M.E."/>
        </authorList>
    </citation>
    <scope>NUCLEOTIDE SEQUENCE [LARGE SCALE GENOMIC DNA]</scope>
    <source>
        <strain evidence="4">Pf1</strain>
    </source>
</reference>
<evidence type="ECO:0000256" key="3">
    <source>
        <dbReference type="ARBA" id="ARBA00023134"/>
    </source>
</evidence>